<feature type="transmembrane region" description="Helical" evidence="1">
    <location>
        <begin position="151"/>
        <end position="168"/>
    </location>
</feature>
<dbReference type="VEuPathDB" id="AmoebaDB:NAEGRDRAFT_58829"/>
<dbReference type="RefSeq" id="XP_002674070.1">
    <property type="nucleotide sequence ID" value="XM_002674024.1"/>
</dbReference>
<feature type="transmembrane region" description="Helical" evidence="1">
    <location>
        <begin position="95"/>
        <end position="113"/>
    </location>
</feature>
<dbReference type="EMBL" id="GG738886">
    <property type="protein sequence ID" value="EFC41326.1"/>
    <property type="molecule type" value="Genomic_DNA"/>
</dbReference>
<keyword evidence="1" id="KW-0472">Membrane</keyword>
<feature type="transmembrane region" description="Helical" evidence="1">
    <location>
        <begin position="55"/>
        <end position="74"/>
    </location>
</feature>
<evidence type="ECO:0000313" key="2">
    <source>
        <dbReference type="EMBL" id="EFC41326.1"/>
    </source>
</evidence>
<dbReference type="OrthoDB" id="10253131at2759"/>
<keyword evidence="1" id="KW-1133">Transmembrane helix</keyword>
<reference evidence="2 3" key="1">
    <citation type="journal article" date="2010" name="Cell">
        <title>The genome of Naegleria gruberi illuminates early eukaryotic versatility.</title>
        <authorList>
            <person name="Fritz-Laylin L.K."/>
            <person name="Prochnik S.E."/>
            <person name="Ginger M.L."/>
            <person name="Dacks J.B."/>
            <person name="Carpenter M.L."/>
            <person name="Field M.C."/>
            <person name="Kuo A."/>
            <person name="Paredez A."/>
            <person name="Chapman J."/>
            <person name="Pham J."/>
            <person name="Shu S."/>
            <person name="Neupane R."/>
            <person name="Cipriano M."/>
            <person name="Mancuso J."/>
            <person name="Tu H."/>
            <person name="Salamov A."/>
            <person name="Lindquist E."/>
            <person name="Shapiro H."/>
            <person name="Lucas S."/>
            <person name="Grigoriev I.V."/>
            <person name="Cande W.Z."/>
            <person name="Fulton C."/>
            <person name="Rokhsar D.S."/>
            <person name="Dawson S.C."/>
        </authorList>
    </citation>
    <scope>NUCLEOTIDE SEQUENCE [LARGE SCALE GENOMIC DNA]</scope>
    <source>
        <strain evidence="2 3">NEG-M</strain>
    </source>
</reference>
<gene>
    <name evidence="2" type="ORF">NAEGRDRAFT_58829</name>
</gene>
<dbReference type="GeneID" id="8850692"/>
<keyword evidence="3" id="KW-1185">Reference proteome</keyword>
<dbReference type="KEGG" id="ngr:NAEGRDRAFT_58829"/>
<dbReference type="AlphaFoldDB" id="D2VPB0"/>
<dbReference type="Proteomes" id="UP000006671">
    <property type="component" value="Unassembled WGS sequence"/>
</dbReference>
<evidence type="ECO:0000313" key="3">
    <source>
        <dbReference type="Proteomes" id="UP000006671"/>
    </source>
</evidence>
<protein>
    <submittedName>
        <fullName evidence="2">Predicted protein</fullName>
    </submittedName>
</protein>
<dbReference type="InParanoid" id="D2VPB0"/>
<evidence type="ECO:0000256" key="1">
    <source>
        <dbReference type="SAM" id="Phobius"/>
    </source>
</evidence>
<keyword evidence="1" id="KW-0812">Transmembrane</keyword>
<organism evidence="3">
    <name type="scientific">Naegleria gruberi</name>
    <name type="common">Amoeba</name>
    <dbReference type="NCBI Taxonomy" id="5762"/>
    <lineage>
        <taxon>Eukaryota</taxon>
        <taxon>Discoba</taxon>
        <taxon>Heterolobosea</taxon>
        <taxon>Tetramitia</taxon>
        <taxon>Eutetramitia</taxon>
        <taxon>Vahlkampfiidae</taxon>
        <taxon>Naegleria</taxon>
    </lineage>
</organism>
<accession>D2VPB0</accession>
<dbReference type="OMA" id="NINGDKF"/>
<sequence length="236" mass="26420">MSTENKSSPTELLASLPAGVVVPPPPVKPSWGKTEMGFGFKSPEKPSEQFIQDSFWSAVYGLGAGTVAAWFYDYKKTRMPYFKALSLHGKIVKGPFSVVTAFGVSHAAMNAFWDMKNADGEDRFAKEQSVSQKTISGFVAGSTVGLLRGSPSLMVLWGSIFGVLSWGYNKYRLEFYPTDKARRQQLYNEKFVPSSEPAPEYLKEDNINSDRMISTFFFEEQVPKKKNTCPVKFEEQ</sequence>
<proteinExistence type="predicted"/>
<name>D2VPB0_NAEGR</name>